<protein>
    <submittedName>
        <fullName evidence="1">Uncharacterized protein</fullName>
    </submittedName>
</protein>
<accession>A0A1Y6C7U6</accession>
<sequence length="226" mass="25505">MRVTPKMSVHFDVPYGAREQDVYLPPRPEGQGVAALPAEVFSQTVAEYRQWAQYLDELAQRARQGQDEEARALARGKLKFLRRRVELLREEALLSAVRDRLPLVQALYQLTVELGQVVMELTGRMAPAVDEWPLPYRLYSRGRQAVADAAPATVTDERVAAPARERRAVARQQGNRLEEEERQDVAYVVAGVRFIHALVQGWHVLEQAAGIGDIEHSLQMSERLAA</sequence>
<keyword evidence="2" id="KW-1185">Reference proteome</keyword>
<evidence type="ECO:0000313" key="1">
    <source>
        <dbReference type="EMBL" id="SMF46783.1"/>
    </source>
</evidence>
<reference evidence="2" key="1">
    <citation type="submission" date="2017-04" db="EMBL/GenBank/DDBJ databases">
        <authorList>
            <person name="Varghese N."/>
            <person name="Submissions S."/>
        </authorList>
    </citation>
    <scope>NUCLEOTIDE SEQUENCE [LARGE SCALE GENOMIC DNA]</scope>
    <source>
        <strain evidence="2">DSM 22618</strain>
    </source>
</reference>
<dbReference type="RefSeq" id="WP_085277532.1">
    <property type="nucleotide sequence ID" value="NZ_FXAG01000023.1"/>
</dbReference>
<dbReference type="AlphaFoldDB" id="A0A1Y6C7U6"/>
<proteinExistence type="predicted"/>
<evidence type="ECO:0000313" key="2">
    <source>
        <dbReference type="Proteomes" id="UP000192920"/>
    </source>
</evidence>
<name>A0A1Y6C7U6_9NEIS</name>
<dbReference type="EMBL" id="FXAG01000023">
    <property type="protein sequence ID" value="SMF46783.1"/>
    <property type="molecule type" value="Genomic_DNA"/>
</dbReference>
<dbReference type="Proteomes" id="UP000192920">
    <property type="component" value="Unassembled WGS sequence"/>
</dbReference>
<organism evidence="1 2">
    <name type="scientific">Pseudogulbenkiania subflava DSM 22618</name>
    <dbReference type="NCBI Taxonomy" id="1123014"/>
    <lineage>
        <taxon>Bacteria</taxon>
        <taxon>Pseudomonadati</taxon>
        <taxon>Pseudomonadota</taxon>
        <taxon>Betaproteobacteria</taxon>
        <taxon>Neisseriales</taxon>
        <taxon>Chromobacteriaceae</taxon>
        <taxon>Pseudogulbenkiania</taxon>
    </lineage>
</organism>
<gene>
    <name evidence="1" type="ORF">SAMN02745746_03444</name>
</gene>